<dbReference type="Pfam" id="PF10137">
    <property type="entry name" value="CAP12-PCTIR_TIR"/>
    <property type="match status" value="1"/>
</dbReference>
<sequence length="227" mass="24970">MRFLKPGPQIVATGSISALSDWLMREGALAEGSRTFDSESPFEGSAVRRHPAGARHEYRPDQSRLRDMQSAARPNGTVFLVHSHDGEAQHGVARFVARFVARLTGQQPVILGEQANRGRTVLEKFEHSAAEAGYAIVLATPDDIGRAKSHGREEERLRARQNVVFELGFFFGRLGRGHVAVLNAGVEKPSDIEGIAYLNYPDGNWKVELAKEMHAAGITVDMSRLLD</sequence>
<feature type="domain" description="CD-NTase-associated protein 12/Pycsar effector protein TIR" evidence="2">
    <location>
        <begin position="78"/>
        <end position="200"/>
    </location>
</feature>
<keyword evidence="4" id="KW-1185">Reference proteome</keyword>
<comment type="caution">
    <text evidence="3">The sequence shown here is derived from an EMBL/GenBank/DDBJ whole genome shotgun (WGS) entry which is preliminary data.</text>
</comment>
<protein>
    <recommendedName>
        <fullName evidence="2">CD-NTase-associated protein 12/Pycsar effector protein TIR domain-containing protein</fullName>
    </recommendedName>
</protein>
<evidence type="ECO:0000256" key="1">
    <source>
        <dbReference type="SAM" id="MobiDB-lite"/>
    </source>
</evidence>
<gene>
    <name evidence="3" type="ORF">Ade02nite_71780</name>
</gene>
<organism evidence="3 4">
    <name type="scientific">Paractinoplanes deccanensis</name>
    <dbReference type="NCBI Taxonomy" id="113561"/>
    <lineage>
        <taxon>Bacteria</taxon>
        <taxon>Bacillati</taxon>
        <taxon>Actinomycetota</taxon>
        <taxon>Actinomycetes</taxon>
        <taxon>Micromonosporales</taxon>
        <taxon>Micromonosporaceae</taxon>
        <taxon>Paractinoplanes</taxon>
    </lineage>
</organism>
<feature type="compositionally biased region" description="Basic and acidic residues" evidence="1">
    <location>
        <begin position="54"/>
        <end position="67"/>
    </location>
</feature>
<proteinExistence type="predicted"/>
<dbReference type="EMBL" id="BOMI01000146">
    <property type="protein sequence ID" value="GID78537.1"/>
    <property type="molecule type" value="Genomic_DNA"/>
</dbReference>
<reference evidence="3 4" key="1">
    <citation type="submission" date="2021-01" db="EMBL/GenBank/DDBJ databases">
        <title>Whole genome shotgun sequence of Actinoplanes deccanensis NBRC 13994.</title>
        <authorList>
            <person name="Komaki H."/>
            <person name="Tamura T."/>
        </authorList>
    </citation>
    <scope>NUCLEOTIDE SEQUENCE [LARGE SCALE GENOMIC DNA]</scope>
    <source>
        <strain evidence="3 4">NBRC 13994</strain>
    </source>
</reference>
<evidence type="ECO:0000313" key="3">
    <source>
        <dbReference type="EMBL" id="GID78537.1"/>
    </source>
</evidence>
<name>A0ABQ3YEX1_9ACTN</name>
<evidence type="ECO:0000259" key="2">
    <source>
        <dbReference type="Pfam" id="PF10137"/>
    </source>
</evidence>
<evidence type="ECO:0000313" key="4">
    <source>
        <dbReference type="Proteomes" id="UP000609879"/>
    </source>
</evidence>
<dbReference type="InterPro" id="IPR019302">
    <property type="entry name" value="CAP12/PCTIR_TIR_dom"/>
</dbReference>
<accession>A0ABQ3YEX1</accession>
<dbReference type="Proteomes" id="UP000609879">
    <property type="component" value="Unassembled WGS sequence"/>
</dbReference>
<feature type="region of interest" description="Disordered" evidence="1">
    <location>
        <begin position="33"/>
        <end position="69"/>
    </location>
</feature>